<reference evidence="1 2" key="1">
    <citation type="submission" date="2017-07" db="EMBL/GenBank/DDBJ databases">
        <title>The new phylogeny of genus Mycobacterium.</title>
        <authorList>
            <person name="Tortoli E."/>
            <person name="Trovato A."/>
            <person name="Cirillo D.M."/>
        </authorList>
    </citation>
    <scope>NUCLEOTIDE SEQUENCE [LARGE SCALE GENOMIC DNA]</scope>
    <source>
        <strain evidence="1 2">ATCC 33027</strain>
    </source>
</reference>
<dbReference type="Gene3D" id="2.130.10.10">
    <property type="entry name" value="YVTN repeat-like/Quinoprotein amine dehydrogenase"/>
    <property type="match status" value="4"/>
</dbReference>
<dbReference type="Proteomes" id="UP000216063">
    <property type="component" value="Unassembled WGS sequence"/>
</dbReference>
<evidence type="ECO:0000313" key="1">
    <source>
        <dbReference type="EMBL" id="OYN82951.1"/>
    </source>
</evidence>
<dbReference type="InterPro" id="IPR015943">
    <property type="entry name" value="WD40/YVTN_repeat-like_dom_sf"/>
</dbReference>
<dbReference type="EMBL" id="NOZR01000001">
    <property type="protein sequence ID" value="OYN82951.1"/>
    <property type="molecule type" value="Genomic_DNA"/>
</dbReference>
<keyword evidence="2" id="KW-1185">Reference proteome</keyword>
<name>A0A255DW43_9MYCO</name>
<dbReference type="PANTHER" id="PTHR47197">
    <property type="entry name" value="PROTEIN NIRF"/>
    <property type="match status" value="1"/>
</dbReference>
<dbReference type="PANTHER" id="PTHR47197:SF3">
    <property type="entry name" value="DIHYDRO-HEME D1 DEHYDROGENASE"/>
    <property type="match status" value="1"/>
</dbReference>
<protein>
    <recommendedName>
        <fullName evidence="3">SMP-30/Gluconolactonase/LRE-like region domain-containing protein</fullName>
    </recommendedName>
</protein>
<dbReference type="InterPro" id="IPR011964">
    <property type="entry name" value="YVTN_b-propeller_repeat"/>
</dbReference>
<accession>A0A255DW43</accession>
<sequence>MAPFPSATTGKVEAGTITAAAARPTTTTPAPASTAPSLLTRGFPLLSIDTTRAAALTTDALTAAPAAAPVDPLLAGVAVTGLVVVGVLAVVAAAPFVEGALAATEVAELALIAARPVLASPLVVTGLKVLVTGLDGYAGPFAQTTGTLGGIADKIGTYVSVLGKVPEVFSSFFDEVAGFINSVNTRDQKVAGQISTAISGTAKGTGTCTGATCTVSATGAVTGTVSFANGTNTYSITAAPTNGSVIVDPTTGTFTYIPTEAAQLTGTKNDSFTETATKTGAPPSSDTITVPITAAQLKVTNTINVGTFPIGVAVSPDGSDAYVTNTGGSGAQVSVIDTNPADTTTYNTVVTNIPITASNGNPLSNPDPYGVAVSTTGNDVYVTDVYNGTVSIIDTATNAVTNVPVGNGNPTGPTADSPLGVTTSSTGQAYVANQGGESVTSINTTTNAVGGPVASFPGLNGNYGPVGVAVSPNGQQLYITVTEPPTGGGNSPGEVEVVNTATNSVVANVQVGVGPDGVAVSPTGSLAYVVNEDGNTTSGTTFNGTVSVINTATNQVTKTINVGGQPEGVAFSPDGSLAYVTETYNGDPGNADYNGTTVVVIDTATNEVIGNPITVGTNPLGVAVAPNGTAYVTNGLGNDSLVGTVSVISLVG</sequence>
<proteinExistence type="predicted"/>
<evidence type="ECO:0008006" key="3">
    <source>
        <dbReference type="Google" id="ProtNLM"/>
    </source>
</evidence>
<dbReference type="InterPro" id="IPR051200">
    <property type="entry name" value="Host-pathogen_enzymatic-act"/>
</dbReference>
<organism evidence="1 2">
    <name type="scientific">Mycolicibacterium sphagni</name>
    <dbReference type="NCBI Taxonomy" id="1786"/>
    <lineage>
        <taxon>Bacteria</taxon>
        <taxon>Bacillati</taxon>
        <taxon>Actinomycetota</taxon>
        <taxon>Actinomycetes</taxon>
        <taxon>Mycobacteriales</taxon>
        <taxon>Mycobacteriaceae</taxon>
        <taxon>Mycolicibacterium</taxon>
    </lineage>
</organism>
<dbReference type="AlphaFoldDB" id="A0A255DW43"/>
<gene>
    <name evidence="1" type="ORF">CG716_01780</name>
</gene>
<dbReference type="InterPro" id="IPR011048">
    <property type="entry name" value="Haem_d1_sf"/>
</dbReference>
<dbReference type="SUPFAM" id="SSF51004">
    <property type="entry name" value="C-terminal (heme d1) domain of cytochrome cd1-nitrite reductase"/>
    <property type="match status" value="1"/>
</dbReference>
<evidence type="ECO:0000313" key="2">
    <source>
        <dbReference type="Proteomes" id="UP000216063"/>
    </source>
</evidence>
<dbReference type="NCBIfam" id="TIGR02276">
    <property type="entry name" value="beta_rpt_yvtn"/>
    <property type="match status" value="2"/>
</dbReference>
<comment type="caution">
    <text evidence="1">The sequence shown here is derived from an EMBL/GenBank/DDBJ whole genome shotgun (WGS) entry which is preliminary data.</text>
</comment>